<proteinExistence type="predicted"/>
<reference evidence="1 2" key="1">
    <citation type="submission" date="2015-09" db="EMBL/GenBank/DDBJ databases">
        <title>Trachymyrmex zeteki WGS genome.</title>
        <authorList>
            <person name="Nygaard S."/>
            <person name="Hu H."/>
            <person name="Boomsma J."/>
            <person name="Zhang G."/>
        </authorList>
    </citation>
    <scope>NUCLEOTIDE SEQUENCE [LARGE SCALE GENOMIC DNA]</scope>
    <source>
        <strain evidence="1">Tzet28-1</strain>
        <tissue evidence="1">Whole body</tissue>
    </source>
</reference>
<dbReference type="Proteomes" id="UP000075809">
    <property type="component" value="Unassembled WGS sequence"/>
</dbReference>
<gene>
    <name evidence="1" type="ORF">ALC60_00346</name>
</gene>
<organism evidence="1 2">
    <name type="scientific">Mycetomoellerius zeteki</name>
    <dbReference type="NCBI Taxonomy" id="64791"/>
    <lineage>
        <taxon>Eukaryota</taxon>
        <taxon>Metazoa</taxon>
        <taxon>Ecdysozoa</taxon>
        <taxon>Arthropoda</taxon>
        <taxon>Hexapoda</taxon>
        <taxon>Insecta</taxon>
        <taxon>Pterygota</taxon>
        <taxon>Neoptera</taxon>
        <taxon>Endopterygota</taxon>
        <taxon>Hymenoptera</taxon>
        <taxon>Apocrita</taxon>
        <taxon>Aculeata</taxon>
        <taxon>Formicoidea</taxon>
        <taxon>Formicidae</taxon>
        <taxon>Myrmicinae</taxon>
        <taxon>Mycetomoellerius</taxon>
    </lineage>
</organism>
<feature type="non-terminal residue" evidence="1">
    <location>
        <position position="1"/>
    </location>
</feature>
<keyword evidence="2" id="KW-1185">Reference proteome</keyword>
<evidence type="ECO:0000313" key="2">
    <source>
        <dbReference type="Proteomes" id="UP000075809"/>
    </source>
</evidence>
<sequence length="154" mass="17614">LENNPFSLTNSEKLLFLRKKTVYILTVYFRRKEDSLCSCCWSSVLAATQGCRRALFYLSLSCILAWRSNKLSLSYVAASLLAILSLLHIASSALGRRDPCQSNTGTDSVEESLLNSRQENYYRFEEILVSVSKIGDRKISQEARKLIFFWFSFS</sequence>
<name>A0A151XJW9_9HYME</name>
<dbReference type="AlphaFoldDB" id="A0A151XJW9"/>
<accession>A0A151XJW9</accession>
<protein>
    <submittedName>
        <fullName evidence="1">Uncharacterized protein</fullName>
    </submittedName>
</protein>
<evidence type="ECO:0000313" key="1">
    <source>
        <dbReference type="EMBL" id="KYQ60595.1"/>
    </source>
</evidence>
<dbReference type="EMBL" id="KQ982053">
    <property type="protein sequence ID" value="KYQ60595.1"/>
    <property type="molecule type" value="Genomic_DNA"/>
</dbReference>